<dbReference type="PANTHER" id="PTHR47640">
    <property type="entry name" value="TRNA SELENOCYSTEINE 1-ASSOCIATED PROTEIN 1-RELATED-RELATED"/>
    <property type="match status" value="1"/>
</dbReference>
<feature type="compositionally biased region" description="Acidic residues" evidence="3">
    <location>
        <begin position="1"/>
        <end position="16"/>
    </location>
</feature>
<evidence type="ECO:0000256" key="2">
    <source>
        <dbReference type="PROSITE-ProRule" id="PRU00176"/>
    </source>
</evidence>
<evidence type="ECO:0000256" key="3">
    <source>
        <dbReference type="SAM" id="MobiDB-lite"/>
    </source>
</evidence>
<dbReference type="SUPFAM" id="SSF54928">
    <property type="entry name" value="RNA-binding domain, RBD"/>
    <property type="match status" value="1"/>
</dbReference>
<evidence type="ECO:0000259" key="4">
    <source>
        <dbReference type="PROSITE" id="PS50102"/>
    </source>
</evidence>
<proteinExistence type="predicted"/>
<dbReference type="Pfam" id="PF00076">
    <property type="entry name" value="RRM_1"/>
    <property type="match status" value="1"/>
</dbReference>
<dbReference type="Gene3D" id="3.30.70.330">
    <property type="match status" value="1"/>
</dbReference>
<accession>A0A7S0VZY7</accession>
<sequence length="288" mass="30779">MADDLDAFLDEIDTLDAGDGATAEDGGGSSSSTQPSSLAAAHKAPSASSTISMPPVKSEPTRTVYAAKPVRNEAPKIAPENEAGPPFGGLGLAGAPSAQHLYSGGMAGAPPTMPPPMFSHAGAPPIPPPPIVHHQPPPAPAPVSHMLPQAGAEKDPEAEKKRKVMRMGGDKIWKDDSLADWPEDDYRLFCGNLGNEVDDSTLARTFNKYASFQKAKVIRDQRTKKSKGFGFVSLADPADFTRAIRELNGKYVGNRPIKLSKSEWQDRQLVSNIKKRPKMNPNSAKKHI</sequence>
<dbReference type="InterPro" id="IPR034215">
    <property type="entry name" value="RBM42_RRM"/>
</dbReference>
<dbReference type="InterPro" id="IPR000504">
    <property type="entry name" value="RRM_dom"/>
</dbReference>
<feature type="compositionally biased region" description="Low complexity" evidence="3">
    <location>
        <begin position="17"/>
        <end position="37"/>
    </location>
</feature>
<dbReference type="CDD" id="cd12383">
    <property type="entry name" value="RRM_RBM42"/>
    <property type="match status" value="1"/>
</dbReference>
<organism evidence="5">
    <name type="scientific">Hemiselmis tepida</name>
    <dbReference type="NCBI Taxonomy" id="464990"/>
    <lineage>
        <taxon>Eukaryota</taxon>
        <taxon>Cryptophyceae</taxon>
        <taxon>Cryptomonadales</taxon>
        <taxon>Hemiselmidaceae</taxon>
        <taxon>Hemiselmis</taxon>
    </lineage>
</organism>
<feature type="region of interest" description="Disordered" evidence="3">
    <location>
        <begin position="1"/>
        <end position="62"/>
    </location>
</feature>
<feature type="domain" description="RRM" evidence="4">
    <location>
        <begin position="186"/>
        <end position="264"/>
    </location>
</feature>
<evidence type="ECO:0000313" key="5">
    <source>
        <dbReference type="EMBL" id="CAD8802243.1"/>
    </source>
</evidence>
<dbReference type="PROSITE" id="PS50102">
    <property type="entry name" value="RRM"/>
    <property type="match status" value="1"/>
</dbReference>
<evidence type="ECO:0000256" key="1">
    <source>
        <dbReference type="ARBA" id="ARBA00022884"/>
    </source>
</evidence>
<dbReference type="PANTHER" id="PTHR47640:SF11">
    <property type="entry name" value="RNA-BINDING PROTEIN 42"/>
    <property type="match status" value="1"/>
</dbReference>
<keyword evidence="1 2" id="KW-0694">RNA-binding</keyword>
<dbReference type="InterPro" id="IPR035979">
    <property type="entry name" value="RBD_domain_sf"/>
</dbReference>
<dbReference type="InterPro" id="IPR050825">
    <property type="entry name" value="RBM42_RBP45_47-like"/>
</dbReference>
<gene>
    <name evidence="5" type="ORF">HTEP1355_LOCUS15919</name>
</gene>
<reference evidence="5" key="1">
    <citation type="submission" date="2021-01" db="EMBL/GenBank/DDBJ databases">
        <authorList>
            <person name="Corre E."/>
            <person name="Pelletier E."/>
            <person name="Niang G."/>
            <person name="Scheremetjew M."/>
            <person name="Finn R."/>
            <person name="Kale V."/>
            <person name="Holt S."/>
            <person name="Cochrane G."/>
            <person name="Meng A."/>
            <person name="Brown T."/>
            <person name="Cohen L."/>
        </authorList>
    </citation>
    <scope>NUCLEOTIDE SEQUENCE</scope>
    <source>
        <strain evidence="5">CCMP443</strain>
    </source>
</reference>
<protein>
    <recommendedName>
        <fullName evidence="4">RRM domain-containing protein</fullName>
    </recommendedName>
</protein>
<dbReference type="GO" id="GO:0003729">
    <property type="term" value="F:mRNA binding"/>
    <property type="evidence" value="ECO:0007669"/>
    <property type="project" value="InterPro"/>
</dbReference>
<dbReference type="InterPro" id="IPR012677">
    <property type="entry name" value="Nucleotide-bd_a/b_plait_sf"/>
</dbReference>
<dbReference type="AlphaFoldDB" id="A0A7S0VZY7"/>
<dbReference type="SMART" id="SM00360">
    <property type="entry name" value="RRM"/>
    <property type="match status" value="1"/>
</dbReference>
<name>A0A7S0VZY7_9CRYP</name>
<dbReference type="EMBL" id="HBFN01027570">
    <property type="protein sequence ID" value="CAD8802243.1"/>
    <property type="molecule type" value="Transcribed_RNA"/>
</dbReference>